<evidence type="ECO:0000256" key="6">
    <source>
        <dbReference type="RuleBase" id="RU004914"/>
    </source>
</evidence>
<dbReference type="InterPro" id="IPR002528">
    <property type="entry name" value="MATE_fam"/>
</dbReference>
<evidence type="ECO:0000256" key="7">
    <source>
        <dbReference type="SAM" id="MobiDB-lite"/>
    </source>
</evidence>
<feature type="transmembrane region" description="Helical" evidence="6">
    <location>
        <begin position="336"/>
        <end position="355"/>
    </location>
</feature>
<feature type="compositionally biased region" description="Polar residues" evidence="7">
    <location>
        <begin position="1"/>
        <end position="15"/>
    </location>
</feature>
<evidence type="ECO:0000313" key="9">
    <source>
        <dbReference type="Proteomes" id="UP000639772"/>
    </source>
</evidence>
<feature type="transmembrane region" description="Helical" evidence="6">
    <location>
        <begin position="404"/>
        <end position="425"/>
    </location>
</feature>
<reference evidence="8 9" key="1">
    <citation type="journal article" date="2020" name="Nat. Food">
        <title>A phased Vanilla planifolia genome enables genetic improvement of flavour and production.</title>
        <authorList>
            <person name="Hasing T."/>
            <person name="Tang H."/>
            <person name="Brym M."/>
            <person name="Khazi F."/>
            <person name="Huang T."/>
            <person name="Chambers A.H."/>
        </authorList>
    </citation>
    <scope>NUCLEOTIDE SEQUENCE [LARGE SCALE GENOMIC DNA]</scope>
    <source>
        <tissue evidence="8">Leaf</tissue>
    </source>
</reference>
<name>A0A835PTM4_VANPL</name>
<keyword evidence="3 6" id="KW-0812">Transmembrane</keyword>
<comment type="caution">
    <text evidence="8">The sequence shown here is derived from an EMBL/GenBank/DDBJ whole genome shotgun (WGS) entry which is preliminary data.</text>
</comment>
<feature type="region of interest" description="Disordered" evidence="7">
    <location>
        <begin position="1"/>
        <end position="23"/>
    </location>
</feature>
<dbReference type="GO" id="GO:1990961">
    <property type="term" value="P:xenobiotic detoxification by transmembrane export across the plasma membrane"/>
    <property type="evidence" value="ECO:0007669"/>
    <property type="project" value="InterPro"/>
</dbReference>
<evidence type="ECO:0000313" key="8">
    <source>
        <dbReference type="EMBL" id="KAG0458698.1"/>
    </source>
</evidence>
<accession>A0A835PTM4</accession>
<evidence type="ECO:0000256" key="3">
    <source>
        <dbReference type="ARBA" id="ARBA00022692"/>
    </source>
</evidence>
<proteinExistence type="inferred from homology"/>
<feature type="transmembrane region" description="Helical" evidence="6">
    <location>
        <begin position="89"/>
        <end position="109"/>
    </location>
</feature>
<dbReference type="GO" id="GO:0016020">
    <property type="term" value="C:membrane"/>
    <property type="evidence" value="ECO:0007669"/>
    <property type="project" value="UniProtKB-SubCell"/>
</dbReference>
<protein>
    <recommendedName>
        <fullName evidence="6">Protein DETOXIFICATION</fullName>
    </recommendedName>
    <alternativeName>
        <fullName evidence="6">Multidrug and toxic compound extrusion protein</fullName>
    </alternativeName>
</protein>
<dbReference type="CDD" id="cd13132">
    <property type="entry name" value="MATE_eukaryotic"/>
    <property type="match status" value="1"/>
</dbReference>
<feature type="transmembrane region" description="Helical" evidence="6">
    <location>
        <begin position="302"/>
        <end position="324"/>
    </location>
</feature>
<comment type="similarity">
    <text evidence="2 6">Belongs to the multi antimicrobial extrusion (MATE) (TC 2.A.66.1) family.</text>
</comment>
<evidence type="ECO:0000256" key="5">
    <source>
        <dbReference type="ARBA" id="ARBA00023136"/>
    </source>
</evidence>
<keyword evidence="5 6" id="KW-0472">Membrane</keyword>
<dbReference type="GO" id="GO:0015297">
    <property type="term" value="F:antiporter activity"/>
    <property type="evidence" value="ECO:0007669"/>
    <property type="project" value="InterPro"/>
</dbReference>
<dbReference type="EMBL" id="JADCNM010000012">
    <property type="protein sequence ID" value="KAG0458698.1"/>
    <property type="molecule type" value="Genomic_DNA"/>
</dbReference>
<feature type="transmembrane region" description="Helical" evidence="6">
    <location>
        <begin position="140"/>
        <end position="157"/>
    </location>
</feature>
<feature type="transmembrane region" description="Helical" evidence="6">
    <location>
        <begin position="203"/>
        <end position="225"/>
    </location>
</feature>
<keyword evidence="4 6" id="KW-1133">Transmembrane helix</keyword>
<evidence type="ECO:0000256" key="2">
    <source>
        <dbReference type="ARBA" id="ARBA00010199"/>
    </source>
</evidence>
<dbReference type="PANTHER" id="PTHR11206">
    <property type="entry name" value="MULTIDRUG RESISTANCE PROTEIN"/>
    <property type="match status" value="1"/>
</dbReference>
<evidence type="ECO:0000256" key="1">
    <source>
        <dbReference type="ARBA" id="ARBA00004141"/>
    </source>
</evidence>
<sequence length="463" mass="49678">MFQSENSDSLRNTNGGHPDKTMSVPLLHKAKSNDETPILNPRPTIHQLALSIIEARSILNLAFPMVLTGLLLYTRSMISMFFLGRLGSLPLAGGSLAIGFANITGYSVLSGLASGMEPICGQAHGAGRPNHLGLALRRTVLLLLSASIPISLLWLNMRRILLFCNQDPAIAEAAQSFILFSIPDLLLQSFLHPLRIYFRTQSIVLPLSATAAATAALHFPINYFLVSYLRLGIPGVALASVFTNLNLVLLLVLYLYFSGMHHCTGGLFPAPGDGTFSVNGASVSTRVGNELGANQPERARRAALVGLACGTLLGLIAFSFSFSVRNVWAKIFTVDAEIVSLTAAVLPILGLCELGNCPQTTGCGVLRGSARPRAGANINLGSFYGVGMPVALGLAFWAELHFRGLWLGLLAAQTSCVVLMLTVIARTDWKRQADRAQNLTGGHRANDEEFCKPISIKIEQCEL</sequence>
<dbReference type="Proteomes" id="UP000639772">
    <property type="component" value="Chromosome 12"/>
</dbReference>
<organism evidence="8 9">
    <name type="scientific">Vanilla planifolia</name>
    <name type="common">Vanilla</name>
    <dbReference type="NCBI Taxonomy" id="51239"/>
    <lineage>
        <taxon>Eukaryota</taxon>
        <taxon>Viridiplantae</taxon>
        <taxon>Streptophyta</taxon>
        <taxon>Embryophyta</taxon>
        <taxon>Tracheophyta</taxon>
        <taxon>Spermatophyta</taxon>
        <taxon>Magnoliopsida</taxon>
        <taxon>Liliopsida</taxon>
        <taxon>Asparagales</taxon>
        <taxon>Orchidaceae</taxon>
        <taxon>Vanilloideae</taxon>
        <taxon>Vanilleae</taxon>
        <taxon>Vanilla</taxon>
    </lineage>
</organism>
<comment type="subcellular location">
    <subcellularLocation>
        <location evidence="1">Membrane</location>
        <topology evidence="1">Multi-pass membrane protein</topology>
    </subcellularLocation>
</comment>
<dbReference type="OrthoDB" id="2126698at2759"/>
<dbReference type="Pfam" id="PF01554">
    <property type="entry name" value="MatE"/>
    <property type="match status" value="2"/>
</dbReference>
<feature type="transmembrane region" description="Helical" evidence="6">
    <location>
        <begin position="61"/>
        <end position="83"/>
    </location>
</feature>
<comment type="caution">
    <text evidence="6">Lacks conserved residue(s) required for the propagation of feature annotation.</text>
</comment>
<dbReference type="InterPro" id="IPR045069">
    <property type="entry name" value="MATE_euk"/>
</dbReference>
<feature type="transmembrane region" description="Helical" evidence="6">
    <location>
        <begin position="376"/>
        <end position="398"/>
    </location>
</feature>
<feature type="transmembrane region" description="Helical" evidence="6">
    <location>
        <begin position="231"/>
        <end position="257"/>
    </location>
</feature>
<gene>
    <name evidence="8" type="ORF">HPP92_021826</name>
</gene>
<dbReference type="AlphaFoldDB" id="A0A835PTM4"/>
<evidence type="ECO:0000256" key="4">
    <source>
        <dbReference type="ARBA" id="ARBA00022989"/>
    </source>
</evidence>
<dbReference type="GO" id="GO:0042910">
    <property type="term" value="F:xenobiotic transmembrane transporter activity"/>
    <property type="evidence" value="ECO:0007669"/>
    <property type="project" value="InterPro"/>
</dbReference>